<sequence length="179" mass="19297">MTPAPPEAVATDPVALWASAQATALGTGDAPAYGTPAWSALPAADPRRTVAILTAAEQWRRHTAREAWLDHLADTDPDEWFRIVTVDANAHARTIAGGLARRPTVAELDARRRASPAQARPVTATPRWPPVAIPGRPGWVRTLTPDGRQLDRPRNHPQEPPRDLAPPHYLRPAGRAAAA</sequence>
<proteinExistence type="predicted"/>
<dbReference type="EMBL" id="JARWBG010000064">
    <property type="protein sequence ID" value="MDH2393350.1"/>
    <property type="molecule type" value="Genomic_DNA"/>
</dbReference>
<name>A0ABT6HXL8_9ACTN</name>
<keyword evidence="3" id="KW-1185">Reference proteome</keyword>
<organism evidence="2 3">
    <name type="scientific">Streptomyces chengmaiensis</name>
    <dbReference type="NCBI Taxonomy" id="3040919"/>
    <lineage>
        <taxon>Bacteria</taxon>
        <taxon>Bacillati</taxon>
        <taxon>Actinomycetota</taxon>
        <taxon>Actinomycetes</taxon>
        <taxon>Kitasatosporales</taxon>
        <taxon>Streptomycetaceae</taxon>
        <taxon>Streptomyces</taxon>
    </lineage>
</organism>
<evidence type="ECO:0000313" key="2">
    <source>
        <dbReference type="EMBL" id="MDH2393350.1"/>
    </source>
</evidence>
<feature type="region of interest" description="Disordered" evidence="1">
    <location>
        <begin position="108"/>
        <end position="179"/>
    </location>
</feature>
<comment type="caution">
    <text evidence="2">The sequence shown here is derived from an EMBL/GenBank/DDBJ whole genome shotgun (WGS) entry which is preliminary data.</text>
</comment>
<dbReference type="RefSeq" id="WP_279932593.1">
    <property type="nucleotide sequence ID" value="NZ_JARWBG010000064.1"/>
</dbReference>
<gene>
    <name evidence="2" type="ORF">QCN29_32220</name>
</gene>
<evidence type="ECO:0000313" key="3">
    <source>
        <dbReference type="Proteomes" id="UP001223144"/>
    </source>
</evidence>
<evidence type="ECO:0000256" key="1">
    <source>
        <dbReference type="SAM" id="MobiDB-lite"/>
    </source>
</evidence>
<accession>A0ABT6HXL8</accession>
<protein>
    <submittedName>
        <fullName evidence="2">Uncharacterized protein</fullName>
    </submittedName>
</protein>
<feature type="compositionally biased region" description="Basic and acidic residues" evidence="1">
    <location>
        <begin position="148"/>
        <end position="162"/>
    </location>
</feature>
<reference evidence="2 3" key="1">
    <citation type="submission" date="2023-04" db="EMBL/GenBank/DDBJ databases">
        <title>Streptomyces chengmaiensis sp. nov. isolated from the stem of mangrove plant in Hainan.</title>
        <authorList>
            <person name="Huang X."/>
            <person name="Zhou S."/>
            <person name="Chu X."/>
            <person name="Xie Y."/>
            <person name="Lin Y."/>
        </authorList>
    </citation>
    <scope>NUCLEOTIDE SEQUENCE [LARGE SCALE GENOMIC DNA]</scope>
    <source>
        <strain evidence="2 3">HNM0663</strain>
    </source>
</reference>
<dbReference type="Proteomes" id="UP001223144">
    <property type="component" value="Unassembled WGS sequence"/>
</dbReference>